<gene>
    <name evidence="2" type="ORF">ABVK25_007542</name>
</gene>
<dbReference type="PANTHER" id="PTHR35392">
    <property type="entry name" value="ZN(II)2CYS6 TRANSCRIPTION FACTOR (EUROFUNG)-RELATED-RELATED"/>
    <property type="match status" value="1"/>
</dbReference>
<dbReference type="InterPro" id="IPR052973">
    <property type="entry name" value="Fungal_sec-metab_reg_TF"/>
</dbReference>
<name>A0ABR4B2G8_9LECA</name>
<feature type="region of interest" description="Disordered" evidence="1">
    <location>
        <begin position="634"/>
        <end position="667"/>
    </location>
</feature>
<feature type="compositionally biased region" description="Low complexity" evidence="1">
    <location>
        <begin position="201"/>
        <end position="219"/>
    </location>
</feature>
<feature type="region of interest" description="Disordered" evidence="1">
    <location>
        <begin position="555"/>
        <end position="583"/>
    </location>
</feature>
<comment type="caution">
    <text evidence="2">The sequence shown here is derived from an EMBL/GenBank/DDBJ whole genome shotgun (WGS) entry which is preliminary data.</text>
</comment>
<organism evidence="2 3">
    <name type="scientific">Lepraria finkii</name>
    <dbReference type="NCBI Taxonomy" id="1340010"/>
    <lineage>
        <taxon>Eukaryota</taxon>
        <taxon>Fungi</taxon>
        <taxon>Dikarya</taxon>
        <taxon>Ascomycota</taxon>
        <taxon>Pezizomycotina</taxon>
        <taxon>Lecanoromycetes</taxon>
        <taxon>OSLEUM clade</taxon>
        <taxon>Lecanoromycetidae</taxon>
        <taxon>Lecanorales</taxon>
        <taxon>Lecanorineae</taxon>
        <taxon>Stereocaulaceae</taxon>
        <taxon>Lepraria</taxon>
    </lineage>
</organism>
<sequence length="667" mass="74713">MMESRDAETTEFLGASRCEACVKHNRKCWIRQDLENGCLVCSSTEERCIFTRTVKRTAFRTEFTWEQLVEKNDYEQSETPLQARIPVKEQPQDTSVHGKIASKEPQAGIRSTPVWRQESNAFMRTQEPHSTYSKSYAPFGARMFIPLNSPIPRHLSDPGYERSSRWQAQGFSTTSVEGSAAHSWETHLDCKTANVNVEQVGSGWSTQSSSWSDPTSWQGPSPFYPDSPRTAKTHGFVLESGTGPPSDSEARKPKRRGVLDEKTRAKASRVRSIGACWRCRLQKNQCSTDEICTLCRKVKKSELRCIRGSLPDLMPKLFPGGFGEDPITNGLTKRKEFEEILTNNGRKFLEFVQGFQGNDKTTVDLAFRSYDSAASSGCAEKLHKVLDALEIALFKNKQKLSDGLTFSLCLVAFISRAFAEGPWWRPQLSVVTQKIDFEAIQGVMRERELAVEALFSLVKATGREDCLFQIYKAAEGKVTPEENRAVSPSKQSTSTQQEKSLYKSVNTLFFTKQLLRATCSDKPGNFYQRSFGLEDTLPLHFSNKESSERIAIQPGAASRQGILTNKMGPPLAAPPYDQESCSSGFEFDQTAQIELRHIPGESTHRVRFDEPWNPLSVGRADPYIGSTDALMREAQSDSGYATRSRATRSVISMDTAQDGEPNRESHA</sequence>
<dbReference type="Proteomes" id="UP001590951">
    <property type="component" value="Unassembled WGS sequence"/>
</dbReference>
<evidence type="ECO:0000313" key="3">
    <source>
        <dbReference type="Proteomes" id="UP001590951"/>
    </source>
</evidence>
<accession>A0ABR4B2G8</accession>
<evidence type="ECO:0008006" key="4">
    <source>
        <dbReference type="Google" id="ProtNLM"/>
    </source>
</evidence>
<evidence type="ECO:0000256" key="1">
    <source>
        <dbReference type="SAM" id="MobiDB-lite"/>
    </source>
</evidence>
<proteinExistence type="predicted"/>
<dbReference type="EMBL" id="JBHFEH010000029">
    <property type="protein sequence ID" value="KAL2052100.1"/>
    <property type="molecule type" value="Genomic_DNA"/>
</dbReference>
<reference evidence="2 3" key="1">
    <citation type="submission" date="2024-09" db="EMBL/GenBank/DDBJ databases">
        <title>Rethinking Asexuality: The Enigmatic Case of Functional Sexual Genes in Lepraria (Stereocaulaceae).</title>
        <authorList>
            <person name="Doellman M."/>
            <person name="Sun Y."/>
            <person name="Barcenas-Pena A."/>
            <person name="Lumbsch H.T."/>
            <person name="Grewe F."/>
        </authorList>
    </citation>
    <scope>NUCLEOTIDE SEQUENCE [LARGE SCALE GENOMIC DNA]</scope>
    <source>
        <strain evidence="2 3">Grewe 0041</strain>
    </source>
</reference>
<protein>
    <recommendedName>
        <fullName evidence="4">Zn(2)-C6 fungal-type domain-containing protein</fullName>
    </recommendedName>
</protein>
<keyword evidence="3" id="KW-1185">Reference proteome</keyword>
<feature type="region of interest" description="Disordered" evidence="1">
    <location>
        <begin position="201"/>
        <end position="263"/>
    </location>
</feature>
<evidence type="ECO:0000313" key="2">
    <source>
        <dbReference type="EMBL" id="KAL2052100.1"/>
    </source>
</evidence>